<evidence type="ECO:0000313" key="3">
    <source>
        <dbReference type="Proteomes" id="UP001501094"/>
    </source>
</evidence>
<dbReference type="CDD" id="cd00085">
    <property type="entry name" value="HNHc"/>
    <property type="match status" value="1"/>
</dbReference>
<feature type="compositionally biased region" description="Basic and acidic residues" evidence="1">
    <location>
        <begin position="515"/>
        <end position="528"/>
    </location>
</feature>
<protein>
    <recommendedName>
        <fullName evidence="4">DUF222 domain-containing protein</fullName>
    </recommendedName>
</protein>
<reference evidence="2 3" key="1">
    <citation type="journal article" date="2019" name="Int. J. Syst. Evol. Microbiol.">
        <title>The Global Catalogue of Microorganisms (GCM) 10K type strain sequencing project: providing services to taxonomists for standard genome sequencing and annotation.</title>
        <authorList>
            <consortium name="The Broad Institute Genomics Platform"/>
            <consortium name="The Broad Institute Genome Sequencing Center for Infectious Disease"/>
            <person name="Wu L."/>
            <person name="Ma J."/>
        </authorList>
    </citation>
    <scope>NUCLEOTIDE SEQUENCE [LARGE SCALE GENOMIC DNA]</scope>
    <source>
        <strain evidence="2 3">JCM 14326</strain>
    </source>
</reference>
<evidence type="ECO:0000256" key="1">
    <source>
        <dbReference type="SAM" id="MobiDB-lite"/>
    </source>
</evidence>
<proteinExistence type="predicted"/>
<sequence length="551" mass="59928">MQEDSSVELLVEHAREHLLPGYGARTGPLLDLLARHVPDLPDDVLGMMVRAAADVAGWAAGLQAQAAGALVRRAEGFTGFEETTTMVAAELDETRQTARKVMVRAEACLRHPVVLEHLSAGRVDVPRADALLLTGRSLTDALRAEAIEKLLPIAPERSAGWLTTEMRKFARACDPDKASRVAAASRGVFHDVCEDEMGTITAFLPAQDSAAVWGVVDDLAQQMRRTEDSRTLGQLRADVFTSILTGRLVPEHRNDTGDDGAVPSTTDQQGHVGDDLVAARDERPIVRLTPSRPVIRVTVPLDALRTTEASLDAPAPQGPRPGPGTGPEPEAEHHDTTGTVHRTGPAWLDEFGPISVATARRIAFDSDAVWHRMVTDPVTGILLDYSTRAYRPPARLAEAVRLRDGSCRAPGCTADARWCDLDHIEPYDHDRPDTPGEPGQTRAENLHSLCRTHHRLKTRHGWQVTRDPDTGITHWTAPTGRRYETAPTPFDPTPATLKELMTPLPRRTRASLADAVDRKAGAEPDPPRRRPGNPPPDANGPAPEAPEEPPF</sequence>
<gene>
    <name evidence="2" type="ORF">GCM10009751_09410</name>
</gene>
<name>A0ABN2N8Q6_9MICO</name>
<feature type="region of interest" description="Disordered" evidence="1">
    <location>
        <begin position="306"/>
        <end position="347"/>
    </location>
</feature>
<evidence type="ECO:0008006" key="4">
    <source>
        <dbReference type="Google" id="ProtNLM"/>
    </source>
</evidence>
<organism evidence="2 3">
    <name type="scientific">Myceligenerans crystallogenes</name>
    <dbReference type="NCBI Taxonomy" id="316335"/>
    <lineage>
        <taxon>Bacteria</taxon>
        <taxon>Bacillati</taxon>
        <taxon>Actinomycetota</taxon>
        <taxon>Actinomycetes</taxon>
        <taxon>Micrococcales</taxon>
        <taxon>Promicromonosporaceae</taxon>
        <taxon>Myceligenerans</taxon>
    </lineage>
</organism>
<keyword evidence="3" id="KW-1185">Reference proteome</keyword>
<dbReference type="Proteomes" id="UP001501094">
    <property type="component" value="Unassembled WGS sequence"/>
</dbReference>
<evidence type="ECO:0000313" key="2">
    <source>
        <dbReference type="EMBL" id="GAA1854773.1"/>
    </source>
</evidence>
<dbReference type="EMBL" id="BAAANL010000002">
    <property type="protein sequence ID" value="GAA1854773.1"/>
    <property type="molecule type" value="Genomic_DNA"/>
</dbReference>
<comment type="caution">
    <text evidence="2">The sequence shown here is derived from an EMBL/GenBank/DDBJ whole genome shotgun (WGS) entry which is preliminary data.</text>
</comment>
<feature type="region of interest" description="Disordered" evidence="1">
    <location>
        <begin position="464"/>
        <end position="551"/>
    </location>
</feature>
<dbReference type="RefSeq" id="WP_344100070.1">
    <property type="nucleotide sequence ID" value="NZ_BAAANL010000002.1"/>
</dbReference>
<accession>A0ABN2N8Q6</accession>
<feature type="region of interest" description="Disordered" evidence="1">
    <location>
        <begin position="250"/>
        <end position="274"/>
    </location>
</feature>
<feature type="compositionally biased region" description="Pro residues" evidence="1">
    <location>
        <begin position="316"/>
        <end position="326"/>
    </location>
</feature>
<feature type="compositionally biased region" description="Low complexity" evidence="1">
    <location>
        <begin position="485"/>
        <end position="496"/>
    </location>
</feature>
<dbReference type="InterPro" id="IPR003615">
    <property type="entry name" value="HNH_nuc"/>
</dbReference>